<reference evidence="1" key="1">
    <citation type="submission" date="2016-04" db="EMBL/GenBank/DDBJ databases">
        <authorList>
            <person name="Evans L.H."/>
            <person name="Alamgir A."/>
            <person name="Owens N."/>
            <person name="Weber N.D."/>
            <person name="Virtaneva K."/>
            <person name="Barbian K."/>
            <person name="Babar A."/>
            <person name="Rosenke K."/>
        </authorList>
    </citation>
    <scope>NUCLEOTIDE SEQUENCE</scope>
    <source>
        <strain evidence="1">86</strain>
    </source>
</reference>
<sequence length="144" mass="15983">MAEKHRTVVIGCARFADLLEKEEQHAAMLVALEAAFEMAWEDTREVRFDDSIVMGKGYDFFGWENLRQEIHTGHGSWAVWPNSDFRGPNWSVYGGPDGSLWFEKFDTERAAKECAAKAIERLGSAHPIVAIRAAIAQAKGGANG</sequence>
<accession>A0A212KLS2</accession>
<gene>
    <name evidence="1" type="ORF">KL86APRO_30154</name>
</gene>
<evidence type="ECO:0000313" key="1">
    <source>
        <dbReference type="EMBL" id="SBW12663.1"/>
    </source>
</evidence>
<name>A0A212KLS2_9PROT</name>
<dbReference type="AlphaFoldDB" id="A0A212KLS2"/>
<organism evidence="1">
    <name type="scientific">uncultured Alphaproteobacteria bacterium</name>
    <dbReference type="NCBI Taxonomy" id="91750"/>
    <lineage>
        <taxon>Bacteria</taxon>
        <taxon>Pseudomonadati</taxon>
        <taxon>Pseudomonadota</taxon>
        <taxon>Alphaproteobacteria</taxon>
        <taxon>environmental samples</taxon>
    </lineage>
</organism>
<dbReference type="EMBL" id="FLUO01000003">
    <property type="protein sequence ID" value="SBW12663.1"/>
    <property type="molecule type" value="Genomic_DNA"/>
</dbReference>
<protein>
    <submittedName>
        <fullName evidence="1">Uncharacterized protein</fullName>
    </submittedName>
</protein>
<proteinExistence type="predicted"/>